<evidence type="ECO:0000256" key="1">
    <source>
        <dbReference type="ARBA" id="ARBA00007447"/>
    </source>
</evidence>
<feature type="domain" description="Peptidase A1" evidence="3">
    <location>
        <begin position="68"/>
        <end position="255"/>
    </location>
</feature>
<dbReference type="InterPro" id="IPR032861">
    <property type="entry name" value="TAXi_N"/>
</dbReference>
<feature type="compositionally biased region" description="Basic and acidic residues" evidence="2">
    <location>
        <begin position="1"/>
        <end position="11"/>
    </location>
</feature>
<evidence type="ECO:0000259" key="3">
    <source>
        <dbReference type="PROSITE" id="PS51767"/>
    </source>
</evidence>
<dbReference type="PANTHER" id="PTHR13683">
    <property type="entry name" value="ASPARTYL PROTEASES"/>
    <property type="match status" value="1"/>
</dbReference>
<dbReference type="OrthoDB" id="2747330at2759"/>
<comment type="similarity">
    <text evidence="1">Belongs to the peptidase A1 family.</text>
</comment>
<name>A0A835CY95_TETSI</name>
<proteinExistence type="inferred from homology"/>
<evidence type="ECO:0000313" key="5">
    <source>
        <dbReference type="Proteomes" id="UP000655225"/>
    </source>
</evidence>
<dbReference type="InterPro" id="IPR021109">
    <property type="entry name" value="Peptidase_aspartic_dom_sf"/>
</dbReference>
<dbReference type="Gene3D" id="2.40.70.10">
    <property type="entry name" value="Acid Proteases"/>
    <property type="match status" value="1"/>
</dbReference>
<dbReference type="SUPFAM" id="SSF50630">
    <property type="entry name" value="Acid proteases"/>
    <property type="match status" value="1"/>
</dbReference>
<dbReference type="AlphaFoldDB" id="A0A835CY95"/>
<dbReference type="Proteomes" id="UP000655225">
    <property type="component" value="Unassembled WGS sequence"/>
</dbReference>
<evidence type="ECO:0000313" key="4">
    <source>
        <dbReference type="EMBL" id="KAF8377047.1"/>
    </source>
</evidence>
<gene>
    <name evidence="4" type="ORF">HHK36_030419</name>
</gene>
<evidence type="ECO:0000256" key="2">
    <source>
        <dbReference type="SAM" id="MobiDB-lite"/>
    </source>
</evidence>
<dbReference type="GO" id="GO:0006508">
    <property type="term" value="P:proteolysis"/>
    <property type="evidence" value="ECO:0007669"/>
    <property type="project" value="InterPro"/>
</dbReference>
<dbReference type="InterPro" id="IPR033121">
    <property type="entry name" value="PEPTIDASE_A1"/>
</dbReference>
<comment type="caution">
    <text evidence="4">The sequence shown here is derived from an EMBL/GenBank/DDBJ whole genome shotgun (WGS) entry which is preliminary data.</text>
</comment>
<dbReference type="InterPro" id="IPR001461">
    <property type="entry name" value="Aspartic_peptidase_A1"/>
</dbReference>
<dbReference type="PANTHER" id="PTHR13683:SF800">
    <property type="entry name" value="EUKARYOTIC ASPARTYL PROTEASE FAMILY PROTEIN"/>
    <property type="match status" value="1"/>
</dbReference>
<reference evidence="4 5" key="1">
    <citation type="submission" date="2020-04" db="EMBL/GenBank/DDBJ databases">
        <title>Plant Genome Project.</title>
        <authorList>
            <person name="Zhang R.-G."/>
        </authorList>
    </citation>
    <scope>NUCLEOTIDE SEQUENCE [LARGE SCALE GENOMIC DNA]</scope>
    <source>
        <strain evidence="4">YNK0</strain>
        <tissue evidence="4">Leaf</tissue>
    </source>
</reference>
<dbReference type="EMBL" id="JABCRI010000024">
    <property type="protein sequence ID" value="KAF8377047.1"/>
    <property type="molecule type" value="Genomic_DNA"/>
</dbReference>
<feature type="region of interest" description="Disordered" evidence="2">
    <location>
        <begin position="1"/>
        <end position="30"/>
    </location>
</feature>
<organism evidence="4 5">
    <name type="scientific">Tetracentron sinense</name>
    <name type="common">Spur-leaf</name>
    <dbReference type="NCBI Taxonomy" id="13715"/>
    <lineage>
        <taxon>Eukaryota</taxon>
        <taxon>Viridiplantae</taxon>
        <taxon>Streptophyta</taxon>
        <taxon>Embryophyta</taxon>
        <taxon>Tracheophyta</taxon>
        <taxon>Spermatophyta</taxon>
        <taxon>Magnoliopsida</taxon>
        <taxon>Trochodendrales</taxon>
        <taxon>Trochodendraceae</taxon>
        <taxon>Tetracentron</taxon>
    </lineage>
</organism>
<dbReference type="Pfam" id="PF14543">
    <property type="entry name" value="TAXi_N"/>
    <property type="match status" value="1"/>
</dbReference>
<dbReference type="PROSITE" id="PS51767">
    <property type="entry name" value="PEPTIDASE_A1"/>
    <property type="match status" value="1"/>
</dbReference>
<sequence length="255" mass="29453">MLRESEPEKLIGKRKGKGERRSINSSIDDGQEGEGGVLRFAYLCDVPWLLPLWCSQFMEMHAYPKGSYYVSLDVGQPPKPYYFDIDTGIDLTWLQCDYPCISCTEAPHPLYKPPKKNEVFQNDTLCISAFNSPEDHESVTPDEPCDWHFVRRSEFIPWLCKAEVICSSEKVFLNPSDVIWTRMSRSSEHYSRRQRELIFGGQPSGVRNLLVVFDTGGSYTYFNFQAYQAFISWVKKDLNGKPLREARDDETFSLL</sequence>
<dbReference type="GO" id="GO:0004190">
    <property type="term" value="F:aspartic-type endopeptidase activity"/>
    <property type="evidence" value="ECO:0007669"/>
    <property type="project" value="InterPro"/>
</dbReference>
<protein>
    <recommendedName>
        <fullName evidence="3">Peptidase A1 domain-containing protein</fullName>
    </recommendedName>
</protein>
<accession>A0A835CY95</accession>
<keyword evidence="5" id="KW-1185">Reference proteome</keyword>